<dbReference type="EMBL" id="PP511369">
    <property type="protein sequence ID" value="XCD03520.1"/>
    <property type="molecule type" value="Genomic_DNA"/>
</dbReference>
<name>A0AAU8AUX0_9VIRU</name>
<dbReference type="Pfam" id="PF23343">
    <property type="entry name" value="REP_ORF2-G2P"/>
    <property type="match status" value="1"/>
</dbReference>
<evidence type="ECO:0000313" key="2">
    <source>
        <dbReference type="EMBL" id="XCD03520.1"/>
    </source>
</evidence>
<reference evidence="2" key="1">
    <citation type="submission" date="2024-03" db="EMBL/GenBank/DDBJ databases">
        <title>Diverse circular DNA viruses in blood, oral, and fecal samples of captive lemurs.</title>
        <authorList>
            <person name="Paietta E.N."/>
            <person name="Kraberger S."/>
            <person name="Lund M.C."/>
            <person name="Custer J.M."/>
            <person name="Vargas K.M."/>
            <person name="Ehmke E.E."/>
            <person name="Yoder A.D."/>
            <person name="Varsani A."/>
        </authorList>
    </citation>
    <scope>NUCLEOTIDE SEQUENCE</scope>
    <source>
        <strain evidence="2">Duke_18_84</strain>
        <strain evidence="3">Duke_23FS_60</strain>
    </source>
</reference>
<protein>
    <submittedName>
        <fullName evidence="2">Replication initiator protein</fullName>
    </submittedName>
</protein>
<dbReference type="EMBL" id="PP511478">
    <property type="protein sequence ID" value="XCD04575.1"/>
    <property type="molecule type" value="Genomic_DNA"/>
</dbReference>
<dbReference type="InterPro" id="IPR056906">
    <property type="entry name" value="ORF2/G2P_dom"/>
</dbReference>
<organism evidence="2">
    <name type="scientific">Dulem virus 99</name>
    <dbReference type="NCBI Taxonomy" id="3145810"/>
    <lineage>
        <taxon>Viruses</taxon>
        <taxon>Monodnaviria</taxon>
        <taxon>Sangervirae</taxon>
        <taxon>Phixviricota</taxon>
        <taxon>Malgrandaviricetes</taxon>
        <taxon>Petitvirales</taxon>
        <taxon>Microviridae</taxon>
        <taxon>Microvirus</taxon>
    </lineage>
</organism>
<sequence>MQCISPITIRQQVAIFPGSRIKEEKFVTVPCGKCAACLCRRKRDWMNRLWFEYHDHSTGAFVTLTYDDSHLNYSVEESTGECFNTLCKRDLQLFLKRLRKQLGNGIRFFAVGEYGTTTARPHYHLLIFGYPYRCDIGAHISQAWRKGFVSVGSVSGASINYCTKYLLIGGVDKPFFDLLDLYGAERPFMVCSRRPYIGNGYVSDDIVDYHRSSGSLMIVKDAVKQPMPRIYREKIFNSFTLRKLNNELVEFARNEAIKQERKDIEKYGYHHAFMLQHQRKLEFIRRVKNKLKHNEKL</sequence>
<evidence type="ECO:0000259" key="1">
    <source>
        <dbReference type="Pfam" id="PF23343"/>
    </source>
</evidence>
<feature type="domain" description="Replication-associated protein ORF2/G2P" evidence="1">
    <location>
        <begin position="60"/>
        <end position="166"/>
    </location>
</feature>
<proteinExistence type="predicted"/>
<accession>A0AAU8AUX0</accession>
<evidence type="ECO:0000313" key="3">
    <source>
        <dbReference type="EMBL" id="XCD04575.1"/>
    </source>
</evidence>